<dbReference type="PATRIC" id="fig|52689.4.peg.515"/>
<dbReference type="AlphaFoldDB" id="A0A0L6U1K3"/>
<dbReference type="SUPFAM" id="SSF54862">
    <property type="entry name" value="4Fe-4S ferredoxins"/>
    <property type="match status" value="1"/>
</dbReference>
<protein>
    <submittedName>
        <fullName evidence="2">(Fe-S)-binding protein</fullName>
    </submittedName>
</protein>
<dbReference type="PANTHER" id="PTHR42895">
    <property type="entry name" value="IRON-SULFUR CLUSTER-BINDING PROTEIN-RELATED"/>
    <property type="match status" value="1"/>
</dbReference>
<evidence type="ECO:0000313" key="3">
    <source>
        <dbReference type="Proteomes" id="UP000036873"/>
    </source>
</evidence>
<dbReference type="InterPro" id="IPR017896">
    <property type="entry name" value="4Fe4S_Fe-S-bd"/>
</dbReference>
<feature type="domain" description="4Fe-4S ferredoxin-type" evidence="1">
    <location>
        <begin position="34"/>
        <end position="63"/>
    </location>
</feature>
<name>A0A0L6U1K3_9FIRM</name>
<dbReference type="Proteomes" id="UP000036873">
    <property type="component" value="Unassembled WGS sequence"/>
</dbReference>
<dbReference type="Gene3D" id="3.30.70.20">
    <property type="match status" value="1"/>
</dbReference>
<feature type="domain" description="4Fe-4S ferredoxin-type" evidence="1">
    <location>
        <begin position="4"/>
        <end position="33"/>
    </location>
</feature>
<sequence length="273" mass="29348">MIRKIITIDENKCNGCGLCAEACHEDAIGMINGVATLLRDDYCDGLGDCLPTCPTGAISFVEREADAYDEAAVLANMKKKEVAKMKIETRTGGCPGTQAKSIERDVTPEDDGLEPLACGCPGSSSKPIVRENDGCECECTEEKATAADVPMAQLNQWPVQIKLAPVNAPYFNGANLLIAADCTAFAYGDFHNRFMKNKITLAGCPKLDSVDYSEKLTEILRINDIKSVTVVRMEVPCCGGIVTAVTEALKNSGKMIPWQIVTITTDGKILENA</sequence>
<dbReference type="OrthoDB" id="9795268at2"/>
<dbReference type="STRING" id="52689.AKG39_07035"/>
<dbReference type="Pfam" id="PF12837">
    <property type="entry name" value="Fer4_6"/>
    <property type="match status" value="1"/>
</dbReference>
<organism evidence="2 3">
    <name type="scientific">Acetobacterium bakii</name>
    <dbReference type="NCBI Taxonomy" id="52689"/>
    <lineage>
        <taxon>Bacteria</taxon>
        <taxon>Bacillati</taxon>
        <taxon>Bacillota</taxon>
        <taxon>Clostridia</taxon>
        <taxon>Eubacteriales</taxon>
        <taxon>Eubacteriaceae</taxon>
        <taxon>Acetobacterium</taxon>
    </lineage>
</organism>
<dbReference type="PANTHER" id="PTHR42895:SF1">
    <property type="entry name" value="IRON-SULFUR CLUSTER PROTEIN"/>
    <property type="match status" value="1"/>
</dbReference>
<evidence type="ECO:0000259" key="1">
    <source>
        <dbReference type="PROSITE" id="PS51379"/>
    </source>
</evidence>
<reference evidence="3" key="1">
    <citation type="submission" date="2015-07" db="EMBL/GenBank/DDBJ databases">
        <title>Draft genome sequence of Acetobacterium bakii DSM 8293, a potential psychrophilic chemical producer through syngas fermentation.</title>
        <authorList>
            <person name="Song Y."/>
            <person name="Hwang S."/>
            <person name="Cho B.-K."/>
        </authorList>
    </citation>
    <scope>NUCLEOTIDE SEQUENCE [LARGE SCALE GENOMIC DNA]</scope>
    <source>
        <strain evidence="3">DSM 8239</strain>
    </source>
</reference>
<comment type="caution">
    <text evidence="2">The sequence shown here is derived from an EMBL/GenBank/DDBJ whole genome shotgun (WGS) entry which is preliminary data.</text>
</comment>
<dbReference type="RefSeq" id="WP_050739672.1">
    <property type="nucleotide sequence ID" value="NZ_LGYO01000015.1"/>
</dbReference>
<dbReference type="EMBL" id="LGYO01000015">
    <property type="protein sequence ID" value="KNZ42381.1"/>
    <property type="molecule type" value="Genomic_DNA"/>
</dbReference>
<proteinExistence type="predicted"/>
<dbReference type="InterPro" id="IPR052911">
    <property type="entry name" value="Corrinoid_activation_enz"/>
</dbReference>
<keyword evidence="3" id="KW-1185">Reference proteome</keyword>
<dbReference type="PROSITE" id="PS51379">
    <property type="entry name" value="4FE4S_FER_2"/>
    <property type="match status" value="2"/>
</dbReference>
<evidence type="ECO:0000313" key="2">
    <source>
        <dbReference type="EMBL" id="KNZ42381.1"/>
    </source>
</evidence>
<gene>
    <name evidence="2" type="ORF">AKG39_07035</name>
</gene>
<accession>A0A0L6U1K3</accession>